<dbReference type="SUPFAM" id="SSF54862">
    <property type="entry name" value="4Fe-4S ferredoxins"/>
    <property type="match status" value="1"/>
</dbReference>
<accession>A0A8J8MA95</accession>
<dbReference type="GO" id="GO:0051536">
    <property type="term" value="F:iron-sulfur cluster binding"/>
    <property type="evidence" value="ECO:0007669"/>
    <property type="project" value="UniProtKB-KW"/>
</dbReference>
<dbReference type="RefSeq" id="WP_212693368.1">
    <property type="nucleotide sequence ID" value="NZ_CP058561.1"/>
</dbReference>
<evidence type="ECO:0000313" key="7">
    <source>
        <dbReference type="Proteomes" id="UP000677305"/>
    </source>
</evidence>
<dbReference type="Gene3D" id="3.40.920.10">
    <property type="entry name" value="Pyruvate-ferredoxin oxidoreductase, PFOR, domain III"/>
    <property type="match status" value="1"/>
</dbReference>
<dbReference type="InterPro" id="IPR019752">
    <property type="entry name" value="Pyrv/ketoisovalerate_OxRed_cat"/>
</dbReference>
<dbReference type="Pfam" id="PF01558">
    <property type="entry name" value="POR"/>
    <property type="match status" value="1"/>
</dbReference>
<evidence type="ECO:0000256" key="4">
    <source>
        <dbReference type="ARBA" id="ARBA00023014"/>
    </source>
</evidence>
<dbReference type="Gene3D" id="3.30.70.3270">
    <property type="match status" value="1"/>
</dbReference>
<dbReference type="KEGG" id="vgu:HYG85_10070"/>
<dbReference type="SUPFAM" id="SSF53323">
    <property type="entry name" value="Pyruvate-ferredoxin oxidoreductase, PFOR, domain III"/>
    <property type="match status" value="1"/>
</dbReference>
<dbReference type="AlphaFoldDB" id="A0A8J8MA95"/>
<evidence type="ECO:0000313" key="6">
    <source>
        <dbReference type="EMBL" id="QUH29252.1"/>
    </source>
</evidence>
<feature type="domain" description="4Fe-4S ferredoxin-type" evidence="5">
    <location>
        <begin position="286"/>
        <end position="315"/>
    </location>
</feature>
<keyword evidence="3" id="KW-0408">Iron</keyword>
<organism evidence="6 7">
    <name type="scientific">Vallitalea guaymasensis</name>
    <dbReference type="NCBI Taxonomy" id="1185412"/>
    <lineage>
        <taxon>Bacteria</taxon>
        <taxon>Bacillati</taxon>
        <taxon>Bacillota</taxon>
        <taxon>Clostridia</taxon>
        <taxon>Lachnospirales</taxon>
        <taxon>Vallitaleaceae</taxon>
        <taxon>Vallitalea</taxon>
    </lineage>
</organism>
<dbReference type="InterPro" id="IPR002869">
    <property type="entry name" value="Pyrv_flavodox_OxRed_cen"/>
</dbReference>
<keyword evidence="1" id="KW-0479">Metal-binding</keyword>
<evidence type="ECO:0000256" key="3">
    <source>
        <dbReference type="ARBA" id="ARBA00023004"/>
    </source>
</evidence>
<name>A0A8J8MA95_9FIRM</name>
<dbReference type="PANTHER" id="PTHR43366">
    <property type="entry name" value="PYRUVATE SYNTHASE SUBUNIT PORC"/>
    <property type="match status" value="1"/>
</dbReference>
<keyword evidence="7" id="KW-1185">Reference proteome</keyword>
<gene>
    <name evidence="6" type="ORF">HYG85_10070</name>
</gene>
<reference evidence="6 7" key="1">
    <citation type="submission" date="2020-07" db="EMBL/GenBank/DDBJ databases">
        <title>Vallitalea guaymasensis genome.</title>
        <authorList>
            <person name="Postec A."/>
        </authorList>
    </citation>
    <scope>NUCLEOTIDE SEQUENCE [LARGE SCALE GENOMIC DNA]</scope>
    <source>
        <strain evidence="6 7">Ra1766G1</strain>
    </source>
</reference>
<evidence type="ECO:0000256" key="2">
    <source>
        <dbReference type="ARBA" id="ARBA00023002"/>
    </source>
</evidence>
<dbReference type="PANTHER" id="PTHR43366:SF1">
    <property type="entry name" value="PYRUVATE SYNTHASE SUBUNIT PORC"/>
    <property type="match status" value="1"/>
</dbReference>
<dbReference type="PROSITE" id="PS00198">
    <property type="entry name" value="4FE4S_FER_1"/>
    <property type="match status" value="1"/>
</dbReference>
<dbReference type="Proteomes" id="UP000677305">
    <property type="component" value="Chromosome"/>
</dbReference>
<dbReference type="InterPro" id="IPR011894">
    <property type="entry name" value="PorC_KorC"/>
</dbReference>
<feature type="domain" description="4Fe-4S ferredoxin-type" evidence="5">
    <location>
        <begin position="248"/>
        <end position="277"/>
    </location>
</feature>
<evidence type="ECO:0000256" key="1">
    <source>
        <dbReference type="ARBA" id="ARBA00022723"/>
    </source>
</evidence>
<dbReference type="InterPro" id="IPR017900">
    <property type="entry name" value="4Fe4S_Fe_S_CS"/>
</dbReference>
<sequence>MSVNLPVTNEHGFYEIRLESIGGLGANLIGKILGELGALYLDLNSSNFASYGSEKKGTPVKAFIRYCDPNMEIRINSPIEKPHVLGIFHENLAGKIPVMAGVDENTMVVVNTNDEPDVIRDRLKMHAGTLICVDALKIALEEHTRINMVLLGAIGKATGFISLESLEQVVKETIGKKYPVALEGNLAGVKRGYEEITITKYDDDGKYPYQEYKEVKRDWGYANAPIGGVNTIPGSTVTNDLSASRQGYVPIFHVEKCIHCGLCDTTCPDMVFQFVEGEYKGKPAMVNKGLDYHHCKGCLRCIEVCPTAALTAELERDYDISKLHVRNKDLIVDQMEFQDTGANSIVNTESGN</sequence>
<dbReference type="InterPro" id="IPR017896">
    <property type="entry name" value="4Fe4S_Fe-S-bd"/>
</dbReference>
<dbReference type="PROSITE" id="PS51379">
    <property type="entry name" value="4FE4S_FER_2"/>
    <property type="match status" value="2"/>
</dbReference>
<protein>
    <submittedName>
        <fullName evidence="6">2-oxoacid:acceptor oxidoreductase family protein</fullName>
    </submittedName>
</protein>
<evidence type="ECO:0000259" key="5">
    <source>
        <dbReference type="PROSITE" id="PS51379"/>
    </source>
</evidence>
<proteinExistence type="predicted"/>
<keyword evidence="2" id="KW-0560">Oxidoreductase</keyword>
<dbReference type="NCBIfam" id="TIGR02175">
    <property type="entry name" value="PorC_KorC"/>
    <property type="match status" value="1"/>
</dbReference>
<dbReference type="InterPro" id="IPR051626">
    <property type="entry name" value="Oxidoreductase_gamma_subunit"/>
</dbReference>
<dbReference type="GO" id="GO:0016625">
    <property type="term" value="F:oxidoreductase activity, acting on the aldehyde or oxo group of donors, iron-sulfur protein as acceptor"/>
    <property type="evidence" value="ECO:0007669"/>
    <property type="project" value="InterPro"/>
</dbReference>
<dbReference type="Pfam" id="PF14697">
    <property type="entry name" value="Fer4_21"/>
    <property type="match status" value="1"/>
</dbReference>
<keyword evidence="4" id="KW-0411">Iron-sulfur</keyword>
<dbReference type="EMBL" id="CP058561">
    <property type="protein sequence ID" value="QUH29252.1"/>
    <property type="molecule type" value="Genomic_DNA"/>
</dbReference>
<dbReference type="GO" id="GO:0046872">
    <property type="term" value="F:metal ion binding"/>
    <property type="evidence" value="ECO:0007669"/>
    <property type="project" value="UniProtKB-KW"/>
</dbReference>